<gene>
    <name evidence="2" type="ORF">Sste5346_009540</name>
</gene>
<keyword evidence="3" id="KW-1185">Reference proteome</keyword>
<protein>
    <submittedName>
        <fullName evidence="2">Uncharacterized protein</fullName>
    </submittedName>
</protein>
<feature type="compositionally biased region" description="Polar residues" evidence="1">
    <location>
        <begin position="425"/>
        <end position="434"/>
    </location>
</feature>
<dbReference type="EMBL" id="JAWCUI010000091">
    <property type="protein sequence ID" value="KAL1888496.1"/>
    <property type="molecule type" value="Genomic_DNA"/>
</dbReference>
<accession>A0ABR3YJS1</accession>
<organism evidence="2 3">
    <name type="scientific">Sporothrix stenoceras</name>
    <dbReference type="NCBI Taxonomy" id="5173"/>
    <lineage>
        <taxon>Eukaryota</taxon>
        <taxon>Fungi</taxon>
        <taxon>Dikarya</taxon>
        <taxon>Ascomycota</taxon>
        <taxon>Pezizomycotina</taxon>
        <taxon>Sordariomycetes</taxon>
        <taxon>Sordariomycetidae</taxon>
        <taxon>Ophiostomatales</taxon>
        <taxon>Ophiostomataceae</taxon>
        <taxon>Sporothrix</taxon>
    </lineage>
</organism>
<reference evidence="2 3" key="1">
    <citation type="journal article" date="2024" name="IMA Fungus">
        <title>IMA Genome - F19 : A genome assembly and annotation guide to empower mycologists, including annotated draft genome sequences of Ceratocystis pirilliformis, Diaporthe australafricana, Fusarium ophioides, Paecilomyces lecythidis, and Sporothrix stenoceras.</title>
        <authorList>
            <person name="Aylward J."/>
            <person name="Wilson A.M."/>
            <person name="Visagie C.M."/>
            <person name="Spraker J."/>
            <person name="Barnes I."/>
            <person name="Buitendag C."/>
            <person name="Ceriani C."/>
            <person name="Del Mar Angel L."/>
            <person name="du Plessis D."/>
            <person name="Fuchs T."/>
            <person name="Gasser K."/>
            <person name="Kramer D."/>
            <person name="Li W."/>
            <person name="Munsamy K."/>
            <person name="Piso A."/>
            <person name="Price J.L."/>
            <person name="Sonnekus B."/>
            <person name="Thomas C."/>
            <person name="van der Nest A."/>
            <person name="van Dijk A."/>
            <person name="van Heerden A."/>
            <person name="van Vuuren N."/>
            <person name="Yilmaz N."/>
            <person name="Duong T.A."/>
            <person name="van der Merwe N.A."/>
            <person name="Wingfield M.J."/>
            <person name="Wingfield B.D."/>
        </authorList>
    </citation>
    <scope>NUCLEOTIDE SEQUENCE [LARGE SCALE GENOMIC DNA]</scope>
    <source>
        <strain evidence="2 3">CMW 5346</strain>
    </source>
</reference>
<proteinExistence type="predicted"/>
<comment type="caution">
    <text evidence="2">The sequence shown here is derived from an EMBL/GenBank/DDBJ whole genome shotgun (WGS) entry which is preliminary data.</text>
</comment>
<feature type="region of interest" description="Disordered" evidence="1">
    <location>
        <begin position="92"/>
        <end position="142"/>
    </location>
</feature>
<feature type="region of interest" description="Disordered" evidence="1">
    <location>
        <begin position="1"/>
        <end position="48"/>
    </location>
</feature>
<feature type="region of interest" description="Disordered" evidence="1">
    <location>
        <begin position="171"/>
        <end position="193"/>
    </location>
</feature>
<name>A0ABR3YJS1_9PEZI</name>
<evidence type="ECO:0000313" key="2">
    <source>
        <dbReference type="EMBL" id="KAL1888496.1"/>
    </source>
</evidence>
<dbReference type="Proteomes" id="UP001583186">
    <property type="component" value="Unassembled WGS sequence"/>
</dbReference>
<evidence type="ECO:0000313" key="3">
    <source>
        <dbReference type="Proteomes" id="UP001583186"/>
    </source>
</evidence>
<sequence length="463" mass="51110">MSHTAHHQYSPHQQQPTPPSSGGVAYGYDSTPEVSNIAQGHTPGPTYDMNGYPYQPVVKDEAIPTTMDGYFPAYTTAAPHADDATASPPMYSFSSIQNSSQYMPPQQRLPPPNGQHYSPYGAPPQTQPHHGYSHHHHQHPQGLAPLMDHQRRSLTNEYPGTVQIPPMLQGAQNSDEPAPLGGHHMSPSNSAASGEIIHTPRSSVATGHIDNVNHQLQPNNVVNGAPPYASAEFRRVISPESESKIIASGDHIEMNNDAPPEIDKFLAMYEYQEKSKYGRYAAILNGNYDKFIKDEKVEKVDKKDKSEVEWKPPLVEALAVRFGFEELPPDSNTQFRQRRNVQARKRQQSQAVSRQQAQAQASTVASSWDNNEFIAGPQQLPLPNLNQPQTVPRYAYETSFTEAQNNILADSLAARHGDNDFQDDNVYTSHSNSPVDLAMANGGSGYRQLPAPSSGGPSYYRNR</sequence>
<feature type="compositionally biased region" description="Polar residues" evidence="1">
    <location>
        <begin position="92"/>
        <end position="104"/>
    </location>
</feature>
<evidence type="ECO:0000256" key="1">
    <source>
        <dbReference type="SAM" id="MobiDB-lite"/>
    </source>
</evidence>
<feature type="region of interest" description="Disordered" evidence="1">
    <location>
        <begin position="423"/>
        <end position="463"/>
    </location>
</feature>